<sequence length="237" mass="25295">MPRVSPGRNRPGALGRAAVDGPGCNGSGALGRAALGEPGCNRSARGGVVIDVAETDCPDPVRKALLDDLDEGFAELYGAYRGLVFSTALRLSGRWADAEDYTAEAFLRAYRALAGYSPERIAGLQPRAWLMTILMNVWRNCARAKSRRPPTDLVEEPVEEADPGEGVEAAAVRHETGDELAALLGQLPDEQRAAVVLRHVVDLPVSEIATVLKIPQGTVKSHVSRGLRRLRALGGAR</sequence>
<dbReference type="InterPro" id="IPR007627">
    <property type="entry name" value="RNA_pol_sigma70_r2"/>
</dbReference>
<accession>A0ABX1B2A7</accession>
<evidence type="ECO:0000313" key="8">
    <source>
        <dbReference type="EMBL" id="NJP91958.1"/>
    </source>
</evidence>
<evidence type="ECO:0000259" key="6">
    <source>
        <dbReference type="Pfam" id="PF04542"/>
    </source>
</evidence>
<evidence type="ECO:0000256" key="4">
    <source>
        <dbReference type="ARBA" id="ARBA00023125"/>
    </source>
</evidence>
<evidence type="ECO:0000256" key="5">
    <source>
        <dbReference type="ARBA" id="ARBA00023163"/>
    </source>
</evidence>
<feature type="domain" description="RNA polymerase sigma-70 region 2" evidence="6">
    <location>
        <begin position="76"/>
        <end position="147"/>
    </location>
</feature>
<dbReference type="PANTHER" id="PTHR43133">
    <property type="entry name" value="RNA POLYMERASE ECF-TYPE SIGMA FACTO"/>
    <property type="match status" value="1"/>
</dbReference>
<feature type="domain" description="RNA polymerase sigma factor 70 region 4 type 2" evidence="7">
    <location>
        <begin position="179"/>
        <end position="230"/>
    </location>
</feature>
<dbReference type="Gene3D" id="1.10.1740.10">
    <property type="match status" value="1"/>
</dbReference>
<dbReference type="InterPro" id="IPR039425">
    <property type="entry name" value="RNA_pol_sigma-70-like"/>
</dbReference>
<dbReference type="InterPro" id="IPR036388">
    <property type="entry name" value="WH-like_DNA-bd_sf"/>
</dbReference>
<evidence type="ECO:0000256" key="2">
    <source>
        <dbReference type="ARBA" id="ARBA00023015"/>
    </source>
</evidence>
<dbReference type="PANTHER" id="PTHR43133:SF8">
    <property type="entry name" value="RNA POLYMERASE SIGMA FACTOR HI_1459-RELATED"/>
    <property type="match status" value="1"/>
</dbReference>
<keyword evidence="4" id="KW-0238">DNA-binding</keyword>
<comment type="caution">
    <text evidence="8">The sequence shown here is derived from an EMBL/GenBank/DDBJ whole genome shotgun (WGS) entry which is preliminary data.</text>
</comment>
<dbReference type="InterPro" id="IPR013325">
    <property type="entry name" value="RNA_pol_sigma_r2"/>
</dbReference>
<reference evidence="8 9" key="1">
    <citation type="submission" date="2020-03" db="EMBL/GenBank/DDBJ databases">
        <title>WGS of actinomycetes isolated from Thailand.</title>
        <authorList>
            <person name="Thawai C."/>
        </authorList>
    </citation>
    <scope>NUCLEOTIDE SEQUENCE [LARGE SCALE GENOMIC DNA]</scope>
    <source>
        <strain evidence="8 9">FMUSA5-5</strain>
    </source>
</reference>
<dbReference type="Gene3D" id="1.10.10.10">
    <property type="entry name" value="Winged helix-like DNA-binding domain superfamily/Winged helix DNA-binding domain"/>
    <property type="match status" value="1"/>
</dbReference>
<keyword evidence="2" id="KW-0805">Transcription regulation</keyword>
<dbReference type="CDD" id="cd06171">
    <property type="entry name" value="Sigma70_r4"/>
    <property type="match status" value="1"/>
</dbReference>
<evidence type="ECO:0000313" key="9">
    <source>
        <dbReference type="Proteomes" id="UP000696294"/>
    </source>
</evidence>
<dbReference type="InterPro" id="IPR014284">
    <property type="entry name" value="RNA_pol_sigma-70_dom"/>
</dbReference>
<evidence type="ECO:0000256" key="3">
    <source>
        <dbReference type="ARBA" id="ARBA00023082"/>
    </source>
</evidence>
<proteinExistence type="inferred from homology"/>
<keyword evidence="3" id="KW-0731">Sigma factor</keyword>
<dbReference type="EMBL" id="JAATEP010000014">
    <property type="protein sequence ID" value="NJP91958.1"/>
    <property type="molecule type" value="Genomic_DNA"/>
</dbReference>
<name>A0ABX1B2A7_9ACTN</name>
<organism evidence="8 9">
    <name type="scientific">Nonomuraea composti</name>
    <dbReference type="NCBI Taxonomy" id="2720023"/>
    <lineage>
        <taxon>Bacteria</taxon>
        <taxon>Bacillati</taxon>
        <taxon>Actinomycetota</taxon>
        <taxon>Actinomycetes</taxon>
        <taxon>Streptosporangiales</taxon>
        <taxon>Streptosporangiaceae</taxon>
        <taxon>Nonomuraea</taxon>
    </lineage>
</organism>
<evidence type="ECO:0000259" key="7">
    <source>
        <dbReference type="Pfam" id="PF08281"/>
    </source>
</evidence>
<dbReference type="InterPro" id="IPR013324">
    <property type="entry name" value="RNA_pol_sigma_r3/r4-like"/>
</dbReference>
<dbReference type="SUPFAM" id="SSF88659">
    <property type="entry name" value="Sigma3 and sigma4 domains of RNA polymerase sigma factors"/>
    <property type="match status" value="1"/>
</dbReference>
<protein>
    <submittedName>
        <fullName evidence="8">Sigma-70 family RNA polymerase sigma factor</fullName>
    </submittedName>
</protein>
<dbReference type="Proteomes" id="UP000696294">
    <property type="component" value="Unassembled WGS sequence"/>
</dbReference>
<keyword evidence="9" id="KW-1185">Reference proteome</keyword>
<dbReference type="InterPro" id="IPR013249">
    <property type="entry name" value="RNA_pol_sigma70_r4_t2"/>
</dbReference>
<dbReference type="Pfam" id="PF08281">
    <property type="entry name" value="Sigma70_r4_2"/>
    <property type="match status" value="1"/>
</dbReference>
<dbReference type="SUPFAM" id="SSF88946">
    <property type="entry name" value="Sigma2 domain of RNA polymerase sigma factors"/>
    <property type="match status" value="1"/>
</dbReference>
<dbReference type="Pfam" id="PF04542">
    <property type="entry name" value="Sigma70_r2"/>
    <property type="match status" value="1"/>
</dbReference>
<comment type="similarity">
    <text evidence="1">Belongs to the sigma-70 factor family. ECF subfamily.</text>
</comment>
<gene>
    <name evidence="8" type="ORF">HCN51_21255</name>
</gene>
<keyword evidence="5" id="KW-0804">Transcription</keyword>
<dbReference type="NCBIfam" id="TIGR02937">
    <property type="entry name" value="sigma70-ECF"/>
    <property type="match status" value="1"/>
</dbReference>
<evidence type="ECO:0000256" key="1">
    <source>
        <dbReference type="ARBA" id="ARBA00010641"/>
    </source>
</evidence>